<evidence type="ECO:0000313" key="15">
    <source>
        <dbReference type="EMBL" id="MBS5332902.1"/>
    </source>
</evidence>
<protein>
    <recommendedName>
        <fullName evidence="3">DNA topoisomerase</fullName>
        <ecNumber evidence="3">5.6.2.1</ecNumber>
    </recommendedName>
    <alternativeName>
        <fullName evidence="12">Omega-protein</fullName>
    </alternativeName>
    <alternativeName>
        <fullName evidence="11">Relaxing enzyme</fullName>
    </alternativeName>
    <alternativeName>
        <fullName evidence="9">Swivelase</fullName>
    </alternativeName>
    <alternativeName>
        <fullName evidence="10">Untwisting enzyme</fullName>
    </alternativeName>
</protein>
<dbReference type="SMART" id="SM00436">
    <property type="entry name" value="TOP1Bc"/>
    <property type="match status" value="1"/>
</dbReference>
<dbReference type="AlphaFoldDB" id="A0A943HK24"/>
<keyword evidence="5" id="KW-0460">Magnesium</keyword>
<dbReference type="EC" id="5.6.2.1" evidence="3"/>
<dbReference type="PROSITE" id="PS52039">
    <property type="entry name" value="TOPO_IA_2"/>
    <property type="match status" value="1"/>
</dbReference>
<dbReference type="GO" id="GO:0003917">
    <property type="term" value="F:DNA topoisomerase type I (single strand cut, ATP-independent) activity"/>
    <property type="evidence" value="ECO:0007669"/>
    <property type="project" value="UniProtKB-EC"/>
</dbReference>
<evidence type="ECO:0000256" key="3">
    <source>
        <dbReference type="ARBA" id="ARBA00012891"/>
    </source>
</evidence>
<evidence type="ECO:0000256" key="9">
    <source>
        <dbReference type="ARBA" id="ARBA00030003"/>
    </source>
</evidence>
<dbReference type="InterPro" id="IPR003602">
    <property type="entry name" value="Topo_IA_DNA-bd_dom"/>
</dbReference>
<dbReference type="GO" id="GO:0006281">
    <property type="term" value="P:DNA repair"/>
    <property type="evidence" value="ECO:0007669"/>
    <property type="project" value="TreeGrafter"/>
</dbReference>
<dbReference type="Gene3D" id="3.40.50.140">
    <property type="match status" value="1"/>
</dbReference>
<dbReference type="InterPro" id="IPR023406">
    <property type="entry name" value="Topo_IA_AS"/>
</dbReference>
<name>A0A943HK24_9FIRM</name>
<dbReference type="GO" id="GO:0046872">
    <property type="term" value="F:metal ion binding"/>
    <property type="evidence" value="ECO:0007669"/>
    <property type="project" value="UniProtKB-KW"/>
</dbReference>
<dbReference type="SMART" id="SM00437">
    <property type="entry name" value="TOP1Ac"/>
    <property type="match status" value="1"/>
</dbReference>
<dbReference type="GO" id="GO:0003677">
    <property type="term" value="F:DNA binding"/>
    <property type="evidence" value="ECO:0007669"/>
    <property type="project" value="UniProtKB-KW"/>
</dbReference>
<evidence type="ECO:0000259" key="13">
    <source>
        <dbReference type="PROSITE" id="PS50880"/>
    </source>
</evidence>
<evidence type="ECO:0000256" key="7">
    <source>
        <dbReference type="ARBA" id="ARBA00023125"/>
    </source>
</evidence>
<keyword evidence="8" id="KW-0413">Isomerase</keyword>
<dbReference type="InterPro" id="IPR023405">
    <property type="entry name" value="Topo_IA_core_domain"/>
</dbReference>
<proteinExistence type="inferred from homology"/>
<dbReference type="PROSITE" id="PS00396">
    <property type="entry name" value="TOPO_IA_1"/>
    <property type="match status" value="1"/>
</dbReference>
<evidence type="ECO:0000256" key="1">
    <source>
        <dbReference type="ARBA" id="ARBA00000213"/>
    </source>
</evidence>
<dbReference type="NCBIfam" id="TIGR01056">
    <property type="entry name" value="topB"/>
    <property type="match status" value="1"/>
</dbReference>
<dbReference type="CDD" id="cd03362">
    <property type="entry name" value="TOPRIM_TopoIA_TopoIII"/>
    <property type="match status" value="1"/>
</dbReference>
<dbReference type="InterPro" id="IPR000380">
    <property type="entry name" value="Topo_IA"/>
</dbReference>
<evidence type="ECO:0000256" key="11">
    <source>
        <dbReference type="ARBA" id="ARBA00032235"/>
    </source>
</evidence>
<dbReference type="CDD" id="cd00186">
    <property type="entry name" value="TOP1Ac"/>
    <property type="match status" value="1"/>
</dbReference>
<dbReference type="NCBIfam" id="NF005829">
    <property type="entry name" value="PRK07726.1"/>
    <property type="match status" value="1"/>
</dbReference>
<evidence type="ECO:0000256" key="12">
    <source>
        <dbReference type="ARBA" id="ARBA00032877"/>
    </source>
</evidence>
<feature type="domain" description="Topo IA-type catalytic" evidence="14">
    <location>
        <begin position="151"/>
        <end position="580"/>
    </location>
</feature>
<keyword evidence="4" id="KW-0479">Metal-binding</keyword>
<dbReference type="PANTHER" id="PTHR11390:SF21">
    <property type="entry name" value="DNA TOPOISOMERASE 3-ALPHA"/>
    <property type="match status" value="1"/>
</dbReference>
<comment type="caution">
    <text evidence="15">The sequence shown here is derived from an EMBL/GenBank/DDBJ whole genome shotgun (WGS) entry which is preliminary data.</text>
</comment>
<dbReference type="Gene3D" id="1.10.460.10">
    <property type="entry name" value="Topoisomerase I, domain 2"/>
    <property type="match status" value="1"/>
</dbReference>
<dbReference type="InterPro" id="IPR005738">
    <property type="entry name" value="TopoIII"/>
</dbReference>
<feature type="domain" description="Toprim" evidence="13">
    <location>
        <begin position="1"/>
        <end position="134"/>
    </location>
</feature>
<dbReference type="Gene3D" id="2.70.20.10">
    <property type="entry name" value="Topoisomerase I, domain 3"/>
    <property type="match status" value="1"/>
</dbReference>
<evidence type="ECO:0000259" key="14">
    <source>
        <dbReference type="PROSITE" id="PS52039"/>
    </source>
</evidence>
<dbReference type="PANTHER" id="PTHR11390">
    <property type="entry name" value="PROKARYOTIC DNA TOPOISOMERASE"/>
    <property type="match status" value="1"/>
</dbReference>
<dbReference type="Gene3D" id="1.10.290.10">
    <property type="entry name" value="Topoisomerase I, domain 4"/>
    <property type="match status" value="1"/>
</dbReference>
<dbReference type="InterPro" id="IPR013824">
    <property type="entry name" value="Topo_IA_cen_sub1"/>
</dbReference>
<keyword evidence="7" id="KW-0238">DNA-binding</keyword>
<evidence type="ECO:0000256" key="10">
    <source>
        <dbReference type="ARBA" id="ARBA00031985"/>
    </source>
</evidence>
<comment type="similarity">
    <text evidence="2">Belongs to the type IA topoisomerase family.</text>
</comment>
<dbReference type="GO" id="GO:0006310">
    <property type="term" value="P:DNA recombination"/>
    <property type="evidence" value="ECO:0007669"/>
    <property type="project" value="TreeGrafter"/>
</dbReference>
<dbReference type="Proteomes" id="UP000759273">
    <property type="component" value="Unassembled WGS sequence"/>
</dbReference>
<keyword evidence="6" id="KW-0799">Topoisomerase</keyword>
<evidence type="ECO:0000256" key="2">
    <source>
        <dbReference type="ARBA" id="ARBA00009446"/>
    </source>
</evidence>
<dbReference type="InterPro" id="IPR003601">
    <property type="entry name" value="Topo_IA_2"/>
</dbReference>
<dbReference type="InterPro" id="IPR034144">
    <property type="entry name" value="TOPRIM_TopoIII"/>
</dbReference>
<dbReference type="InterPro" id="IPR013826">
    <property type="entry name" value="Topo_IA_cen_sub3"/>
</dbReference>
<evidence type="ECO:0000313" key="16">
    <source>
        <dbReference type="Proteomes" id="UP000759273"/>
    </source>
</evidence>
<dbReference type="EMBL" id="JAGZGG010000025">
    <property type="protein sequence ID" value="MBS5332902.1"/>
    <property type="molecule type" value="Genomic_DNA"/>
</dbReference>
<comment type="catalytic activity">
    <reaction evidence="1">
        <text>ATP-independent breakage of single-stranded DNA, followed by passage and rejoining.</text>
        <dbReference type="EC" id="5.6.2.1"/>
    </reaction>
</comment>
<dbReference type="InterPro" id="IPR013497">
    <property type="entry name" value="Topo_IA_cen"/>
</dbReference>
<dbReference type="Pfam" id="PF01131">
    <property type="entry name" value="Topoisom_bac"/>
    <property type="match status" value="1"/>
</dbReference>
<accession>A0A943HK24</accession>
<evidence type="ECO:0000256" key="8">
    <source>
        <dbReference type="ARBA" id="ARBA00023235"/>
    </source>
</evidence>
<dbReference type="Pfam" id="PF01751">
    <property type="entry name" value="Toprim"/>
    <property type="match status" value="1"/>
</dbReference>
<dbReference type="InterPro" id="IPR013825">
    <property type="entry name" value="Topo_IA_cen_sub2"/>
</dbReference>
<reference evidence="15" key="1">
    <citation type="submission" date="2021-02" db="EMBL/GenBank/DDBJ databases">
        <title>Infant gut strain persistence is associated with maternal origin, phylogeny, and functional potential including surface adhesion and iron acquisition.</title>
        <authorList>
            <person name="Lou Y.C."/>
        </authorList>
    </citation>
    <scope>NUCLEOTIDE SEQUENCE</scope>
    <source>
        <strain evidence="15">L3_101_000M1_dasL3_101_000M1_concoct_87</strain>
    </source>
</reference>
<dbReference type="PROSITE" id="PS50880">
    <property type="entry name" value="TOPRIM"/>
    <property type="match status" value="1"/>
</dbReference>
<dbReference type="GO" id="GO:0043597">
    <property type="term" value="C:cytoplasmic replication fork"/>
    <property type="evidence" value="ECO:0007669"/>
    <property type="project" value="TreeGrafter"/>
</dbReference>
<gene>
    <name evidence="15" type="ORF">KHY36_10285</name>
</gene>
<dbReference type="GO" id="GO:0006265">
    <property type="term" value="P:DNA topological change"/>
    <property type="evidence" value="ECO:0007669"/>
    <property type="project" value="InterPro"/>
</dbReference>
<evidence type="ECO:0000256" key="5">
    <source>
        <dbReference type="ARBA" id="ARBA00022842"/>
    </source>
</evidence>
<dbReference type="SUPFAM" id="SSF56712">
    <property type="entry name" value="Prokaryotic type I DNA topoisomerase"/>
    <property type="match status" value="1"/>
</dbReference>
<dbReference type="SMART" id="SM00493">
    <property type="entry name" value="TOPRIM"/>
    <property type="match status" value="1"/>
</dbReference>
<evidence type="ECO:0000256" key="4">
    <source>
        <dbReference type="ARBA" id="ARBA00022723"/>
    </source>
</evidence>
<organism evidence="15 16">
    <name type="scientific">Subdoligranulum variabile</name>
    <dbReference type="NCBI Taxonomy" id="214851"/>
    <lineage>
        <taxon>Bacteria</taxon>
        <taxon>Bacillati</taxon>
        <taxon>Bacillota</taxon>
        <taxon>Clostridia</taxon>
        <taxon>Eubacteriales</taxon>
        <taxon>Oscillospiraceae</taxon>
        <taxon>Subdoligranulum</taxon>
    </lineage>
</organism>
<dbReference type="InterPro" id="IPR006171">
    <property type="entry name" value="TOPRIM_dom"/>
</dbReference>
<sequence length="699" mass="77464">MKLVIAEKPSVAQSLAAVLGAKERGQGYLQGNGYIVSWCIGHLIGLAAADSYDAKYSNWCYEDLPIIPKHWKYTVAPDKKEQYEVLVSLMNRTDVESLVCATDAGREGELIFRLVYDHAGCKKPFERLWISSMEDAAVREGFQSLRPGSDYDRLYEAALCRAKADWLVGITGTRLFSTLYRKTLNIGRVMTPTLALVVDREAAISEFKKEKFYTVVLDCGKFTASSERCENRKAADHLTAACSTQAAVVRQVEKKQKSAQPPKLYDLTSLQRDGNRLFGYTAQQVLDYAQALYEKKLLTYPRTDSNYLTEDMKETIPGLCDMAASMVSFAVPAFERDISRVIDNSKVSDHHALLPTRQAAGADLVSLPAGERNILTLVMARLLTAVAPKHIYEDTSAVLECGGTSFTAKGRVITAAGFKELEQAFFSTLKKKPEDDTKEDAVALPPLTDGQTFEKVKASTKEGTTSPPKHFTEDLLLSAMEHASAAEFAEIGDVERTGLGTPATRAGVLEKLVRGGFLERKGRLLLPTKKGFNLIVVLPDTMKSAHLTAQWEAELKAVERGEQASAVFLEGIEKLISDLVAQYHAVSADTSLFQQREVIGKCPRCGSDVLEGKKNFYCSNRECQFAMWKDDRFFTSKHKELTKPMVAALLKNGRIKMKGLFSEKKGVLYDAVVVLADTGDKYVNYKLELPPRQNKNGKE</sequence>
<evidence type="ECO:0000256" key="6">
    <source>
        <dbReference type="ARBA" id="ARBA00023029"/>
    </source>
</evidence>
<dbReference type="PRINTS" id="PR00417">
    <property type="entry name" value="PRTPISMRASEI"/>
</dbReference>